<proteinExistence type="inferred from homology"/>
<comment type="similarity">
    <text evidence="1">Belongs to the AB hydrolase superfamily. AB hydrolase 4 family.</text>
</comment>
<dbReference type="InterPro" id="IPR029058">
    <property type="entry name" value="AB_hydrolase_fold"/>
</dbReference>
<dbReference type="Gene3D" id="3.40.50.1820">
    <property type="entry name" value="alpha/beta hydrolase"/>
    <property type="match status" value="1"/>
</dbReference>
<evidence type="ECO:0000313" key="4">
    <source>
        <dbReference type="EMBL" id="ELR70794.1"/>
    </source>
</evidence>
<dbReference type="PIRSF" id="PIRSF005211">
    <property type="entry name" value="Ab_hydro_YheT"/>
    <property type="match status" value="1"/>
</dbReference>
<feature type="domain" description="AB hydrolase-1" evidence="3">
    <location>
        <begin position="60"/>
        <end position="156"/>
    </location>
</feature>
<dbReference type="PATRIC" id="fig|1237149.3.peg.3163"/>
<dbReference type="EMBL" id="AMZN01000049">
    <property type="protein sequence ID" value="ELR70794.1"/>
    <property type="molecule type" value="Genomic_DNA"/>
</dbReference>
<dbReference type="GO" id="GO:0034338">
    <property type="term" value="F:short-chain carboxylesterase activity"/>
    <property type="evidence" value="ECO:0007669"/>
    <property type="project" value="TreeGrafter"/>
</dbReference>
<dbReference type="OrthoDB" id="332676at2"/>
<feature type="active site" description="Charge relay system" evidence="2">
    <location>
        <position position="266"/>
    </location>
</feature>
<comment type="caution">
    <text evidence="4">The sequence shown here is derived from an EMBL/GenBank/DDBJ whole genome shotgun (WGS) entry which is preliminary data.</text>
</comment>
<feature type="active site" description="Charge relay system" evidence="2">
    <location>
        <position position="139"/>
    </location>
</feature>
<dbReference type="InterPro" id="IPR012020">
    <property type="entry name" value="ABHD4"/>
</dbReference>
<evidence type="ECO:0000256" key="2">
    <source>
        <dbReference type="PIRSR" id="PIRSR005211-1"/>
    </source>
</evidence>
<evidence type="ECO:0000313" key="5">
    <source>
        <dbReference type="Proteomes" id="UP000011135"/>
    </source>
</evidence>
<evidence type="ECO:0000256" key="1">
    <source>
        <dbReference type="ARBA" id="ARBA00010884"/>
    </source>
</evidence>
<dbReference type="Pfam" id="PF00561">
    <property type="entry name" value="Abhydrolase_1"/>
    <property type="match status" value="1"/>
</dbReference>
<dbReference type="AlphaFoldDB" id="L8JTG9"/>
<name>L8JTG9_9BACT</name>
<reference evidence="4 5" key="1">
    <citation type="submission" date="2012-12" db="EMBL/GenBank/DDBJ databases">
        <title>Genome assembly of Fulvivirga imtechensis AK7.</title>
        <authorList>
            <person name="Nupur N."/>
            <person name="Khatri I."/>
            <person name="Kumar R."/>
            <person name="Subramanian S."/>
            <person name="Pinnaka A."/>
        </authorList>
    </citation>
    <scope>NUCLEOTIDE SEQUENCE [LARGE SCALE GENOMIC DNA]</scope>
    <source>
        <strain evidence="4 5">AK7</strain>
    </source>
</reference>
<evidence type="ECO:0000259" key="3">
    <source>
        <dbReference type="Pfam" id="PF00561"/>
    </source>
</evidence>
<dbReference type="InterPro" id="IPR000073">
    <property type="entry name" value="AB_hydrolase_1"/>
</dbReference>
<protein>
    <submittedName>
        <fullName evidence="4">Hydrolase</fullName>
    </submittedName>
</protein>
<organism evidence="4 5">
    <name type="scientific">Fulvivirga imtechensis AK7</name>
    <dbReference type="NCBI Taxonomy" id="1237149"/>
    <lineage>
        <taxon>Bacteria</taxon>
        <taxon>Pseudomonadati</taxon>
        <taxon>Bacteroidota</taxon>
        <taxon>Cytophagia</taxon>
        <taxon>Cytophagales</taxon>
        <taxon>Fulvivirgaceae</taxon>
        <taxon>Fulvivirga</taxon>
    </lineage>
</organism>
<dbReference type="RefSeq" id="WP_009580768.1">
    <property type="nucleotide sequence ID" value="NZ_AMZN01000049.1"/>
</dbReference>
<dbReference type="PANTHER" id="PTHR10794:SF94">
    <property type="entry name" value="ESTERASE YHET-RELATED"/>
    <property type="match status" value="1"/>
</dbReference>
<keyword evidence="5" id="KW-1185">Reference proteome</keyword>
<dbReference type="InterPro" id="IPR050960">
    <property type="entry name" value="AB_hydrolase_4_sf"/>
</dbReference>
<gene>
    <name evidence="4" type="ORF">C900_03402</name>
</gene>
<feature type="active site" description="Charge relay system" evidence="2">
    <location>
        <position position="295"/>
    </location>
</feature>
<keyword evidence="4" id="KW-0378">Hydrolase</keyword>
<accession>L8JTG9</accession>
<sequence>MPLLKSKYTPPFYLKNGHLATVIPSSFRKIQGVAYKRERISTPDGDFLDLDWLTDDASKLIIISHGLEGNTDRPYVKGMAKYFHEHGWDALAWNCRSCSGEINSKARFYHHGDTEDLTYVVSHALNKYKYTDIVLVGFSMGGSMTLKYLGEAPEHLPPQVKGGAAFSVPVNLASSVAELAKEGNNFYRKRFLSKLEKKIREKALKYPDQIKMSDFRQVRYFPDFDNLYTAPLHGFESAEDFYFKASAERYMYQTKVPTLLVNAWNDPFLPDECYPVSACRDHQFLYFEAPQYGGHVGFTLKGSEFNYMEKRAMEFFGNGEL</sequence>
<dbReference type="Proteomes" id="UP000011135">
    <property type="component" value="Unassembled WGS sequence"/>
</dbReference>
<dbReference type="SUPFAM" id="SSF53474">
    <property type="entry name" value="alpha/beta-Hydrolases"/>
    <property type="match status" value="1"/>
</dbReference>
<dbReference type="eggNOG" id="COG0429">
    <property type="taxonomic scope" value="Bacteria"/>
</dbReference>
<dbReference type="PANTHER" id="PTHR10794">
    <property type="entry name" value="ABHYDROLASE DOMAIN-CONTAINING PROTEIN"/>
    <property type="match status" value="1"/>
</dbReference>
<dbReference type="GO" id="GO:0047372">
    <property type="term" value="F:monoacylglycerol lipase activity"/>
    <property type="evidence" value="ECO:0007669"/>
    <property type="project" value="TreeGrafter"/>
</dbReference>